<sequence>MARPETPEAAEAHIKAIRKANGFDAEPGVAGSIIHALDKSLSIISEELYQKSSRFLMEILQNADDCFYNDPTPTMELTYRNGRLRIDYNEVGFTRHDVEALCSISSTKLKSMNQTGEKGIGFKSVFKMSHQAQVLSGHYSFAFDAKRKLGTITPEWVVNAAKRRPGFTSILLHIQEELKQDELILELKSMGHKHLVFLRRLQRINITIDDNQGKTWETKLHREDKNSAGGYRRIITSSHDSQTLEYWIYPHIVKTLPSEPKRQHYTESAILLAFPVRGGPVPNP</sequence>
<dbReference type="PANTHER" id="PTHR32387">
    <property type="entry name" value="WU:FJ29H11"/>
    <property type="match status" value="1"/>
</dbReference>
<organism evidence="1 2">
    <name type="scientific">Bionectria ochroleuca</name>
    <name type="common">Gliocladium roseum</name>
    <dbReference type="NCBI Taxonomy" id="29856"/>
    <lineage>
        <taxon>Eukaryota</taxon>
        <taxon>Fungi</taxon>
        <taxon>Dikarya</taxon>
        <taxon>Ascomycota</taxon>
        <taxon>Pezizomycotina</taxon>
        <taxon>Sordariomycetes</taxon>
        <taxon>Hypocreomycetidae</taxon>
        <taxon>Hypocreales</taxon>
        <taxon>Bionectriaceae</taxon>
        <taxon>Clonostachys</taxon>
    </lineage>
</organism>
<gene>
    <name evidence="1" type="ORF">IM811_007850</name>
</gene>
<dbReference type="AlphaFoldDB" id="A0A8H7NJ23"/>
<dbReference type="NCBIfam" id="NF047352">
    <property type="entry name" value="P_loop_sacsin"/>
    <property type="match status" value="1"/>
</dbReference>
<evidence type="ECO:0000313" key="2">
    <source>
        <dbReference type="Proteomes" id="UP000616885"/>
    </source>
</evidence>
<dbReference type="InterPro" id="IPR036890">
    <property type="entry name" value="HATPase_C_sf"/>
</dbReference>
<reference evidence="1" key="1">
    <citation type="submission" date="2020-10" db="EMBL/GenBank/DDBJ databases">
        <title>High-Quality Genome Resource of Clonostachys rosea strain S41 by Oxford Nanopore Long-Read Sequencing.</title>
        <authorList>
            <person name="Wang H."/>
        </authorList>
    </citation>
    <scope>NUCLEOTIDE SEQUENCE</scope>
    <source>
        <strain evidence="1">S41</strain>
    </source>
</reference>
<evidence type="ECO:0008006" key="3">
    <source>
        <dbReference type="Google" id="ProtNLM"/>
    </source>
</evidence>
<accession>A0A8H7NJ23</accession>
<evidence type="ECO:0000313" key="1">
    <source>
        <dbReference type="EMBL" id="KAF9756906.1"/>
    </source>
</evidence>
<dbReference type="EMBL" id="JADCTT010000002">
    <property type="protein sequence ID" value="KAF9756906.1"/>
    <property type="molecule type" value="Genomic_DNA"/>
</dbReference>
<dbReference type="SUPFAM" id="SSF55874">
    <property type="entry name" value="ATPase domain of HSP90 chaperone/DNA topoisomerase II/histidine kinase"/>
    <property type="match status" value="1"/>
</dbReference>
<dbReference type="Proteomes" id="UP000616885">
    <property type="component" value="Unassembled WGS sequence"/>
</dbReference>
<proteinExistence type="predicted"/>
<dbReference type="Gene3D" id="3.30.565.10">
    <property type="entry name" value="Histidine kinase-like ATPase, C-terminal domain"/>
    <property type="match status" value="1"/>
</dbReference>
<name>A0A8H7NJ23_BIOOC</name>
<protein>
    <recommendedName>
        <fullName evidence="3">Histidine kinase/HSP90-like ATPase domain-containing protein</fullName>
    </recommendedName>
</protein>
<dbReference type="PANTHER" id="PTHR32387:SF0">
    <property type="entry name" value="PROTEIN NO VEIN"/>
    <property type="match status" value="1"/>
</dbReference>
<comment type="caution">
    <text evidence="1">The sequence shown here is derived from an EMBL/GenBank/DDBJ whole genome shotgun (WGS) entry which is preliminary data.</text>
</comment>
<dbReference type="InterPro" id="IPR052957">
    <property type="entry name" value="Auxin_embryo_med"/>
</dbReference>